<dbReference type="Gene3D" id="3.10.100.10">
    <property type="entry name" value="Mannose-Binding Protein A, subunit A"/>
    <property type="match status" value="1"/>
</dbReference>
<name>A0AAE9JLH5_CAEBR</name>
<dbReference type="PANTHER" id="PTHR23124:SF135">
    <property type="entry name" value="C-TYPE LECTIN"/>
    <property type="match status" value="1"/>
</dbReference>
<gene>
    <name evidence="3" type="ORF">L5515_007847</name>
</gene>
<keyword evidence="2" id="KW-0732">Signal</keyword>
<proteinExistence type="predicted"/>
<dbReference type="PANTHER" id="PTHR23124">
    <property type="entry name" value="C-TYPE LECTIN DOMAIN-CONTAINING PROTEIN-RELATED-RELATED"/>
    <property type="match status" value="1"/>
</dbReference>
<keyword evidence="4" id="KW-1185">Reference proteome</keyword>
<organism evidence="3 4">
    <name type="scientific">Caenorhabditis briggsae</name>
    <dbReference type="NCBI Taxonomy" id="6238"/>
    <lineage>
        <taxon>Eukaryota</taxon>
        <taxon>Metazoa</taxon>
        <taxon>Ecdysozoa</taxon>
        <taxon>Nematoda</taxon>
        <taxon>Chromadorea</taxon>
        <taxon>Rhabditida</taxon>
        <taxon>Rhabditina</taxon>
        <taxon>Rhabditomorpha</taxon>
        <taxon>Rhabditoidea</taxon>
        <taxon>Rhabditidae</taxon>
        <taxon>Peloderinae</taxon>
        <taxon>Caenorhabditis</taxon>
    </lineage>
</organism>
<feature type="signal peptide" evidence="2">
    <location>
        <begin position="1"/>
        <end position="18"/>
    </location>
</feature>
<evidence type="ECO:0000256" key="2">
    <source>
        <dbReference type="SAM" id="SignalP"/>
    </source>
</evidence>
<accession>A0AAE9JLH5</accession>
<dbReference type="SUPFAM" id="SSF56436">
    <property type="entry name" value="C-type lectin-like"/>
    <property type="match status" value="1"/>
</dbReference>
<dbReference type="AlphaFoldDB" id="A0AAE9JLH5"/>
<reference evidence="3 4" key="1">
    <citation type="submission" date="2022-04" db="EMBL/GenBank/DDBJ databases">
        <title>Chromosome-level reference genomes for two strains of Caenorhabditis briggsae: an improved platform for comparative genomics.</title>
        <authorList>
            <person name="Stevens L."/>
            <person name="Andersen E."/>
        </authorList>
    </citation>
    <scope>NUCLEOTIDE SEQUENCE [LARGE SCALE GENOMIC DNA]</scope>
    <source>
        <strain evidence="3">VX34</strain>
        <tissue evidence="3">Whole-organism</tissue>
    </source>
</reference>
<evidence type="ECO:0008006" key="5">
    <source>
        <dbReference type="Google" id="ProtNLM"/>
    </source>
</evidence>
<dbReference type="InterPro" id="IPR016187">
    <property type="entry name" value="CTDL_fold"/>
</dbReference>
<evidence type="ECO:0000313" key="3">
    <source>
        <dbReference type="EMBL" id="UMM35052.1"/>
    </source>
</evidence>
<feature type="compositionally biased region" description="Low complexity" evidence="1">
    <location>
        <begin position="66"/>
        <end position="75"/>
    </location>
</feature>
<sequence length="250" mass="27536">MIRTAVLIAVTSLGVVSANYRNGPHGPSNDIHYYPDNFEPEIRYIRGPPGKPGPPGKVGNIGKAGSEGPVGPPGSSSCKYECPAGYYATSRNKGGSELVWCIKMKKTNKQYKMNLFGNLDMECKQEGAVLTGFQNQTEYLAAYNTFKSSFSFISTVQPIVIIGARRKDECHKITSTCSSTKGNQWTDGFTTGTKLFETLFANQQPNPNNGKKMCFGVWTKNNKMYSVKCSEWDFRPAKLFMCGKPAPCVF</sequence>
<dbReference type="EMBL" id="CP092624">
    <property type="protein sequence ID" value="UMM35052.1"/>
    <property type="molecule type" value="Genomic_DNA"/>
</dbReference>
<evidence type="ECO:0000256" key="1">
    <source>
        <dbReference type="SAM" id="MobiDB-lite"/>
    </source>
</evidence>
<dbReference type="Proteomes" id="UP000829354">
    <property type="component" value="Chromosome V"/>
</dbReference>
<protein>
    <recommendedName>
        <fullName evidence="5">C-type lectin domain-containing protein</fullName>
    </recommendedName>
</protein>
<feature type="region of interest" description="Disordered" evidence="1">
    <location>
        <begin position="48"/>
        <end position="75"/>
    </location>
</feature>
<evidence type="ECO:0000313" key="4">
    <source>
        <dbReference type="Proteomes" id="UP000829354"/>
    </source>
</evidence>
<dbReference type="InterPro" id="IPR016186">
    <property type="entry name" value="C-type_lectin-like/link_sf"/>
</dbReference>
<feature type="chain" id="PRO_5042159636" description="C-type lectin domain-containing protein" evidence="2">
    <location>
        <begin position="19"/>
        <end position="250"/>
    </location>
</feature>